<dbReference type="InterPro" id="IPR027417">
    <property type="entry name" value="P-loop_NTPase"/>
</dbReference>
<proteinExistence type="predicted"/>
<dbReference type="InParanoid" id="A0A397S7S2"/>
<evidence type="ECO:0000256" key="3">
    <source>
        <dbReference type="ARBA" id="ARBA00022840"/>
    </source>
</evidence>
<dbReference type="InterPro" id="IPR013611">
    <property type="entry name" value="Transp-assoc_OB_typ2"/>
</dbReference>
<dbReference type="Gene3D" id="2.40.50.100">
    <property type="match status" value="1"/>
</dbReference>
<dbReference type="Proteomes" id="UP000266506">
    <property type="component" value="Unassembled WGS sequence"/>
</dbReference>
<evidence type="ECO:0000259" key="4">
    <source>
        <dbReference type="PROSITE" id="PS50893"/>
    </source>
</evidence>
<dbReference type="AlphaFoldDB" id="A0A397S7S2"/>
<evidence type="ECO:0000313" key="5">
    <source>
        <dbReference type="EMBL" id="RIA78364.1"/>
    </source>
</evidence>
<dbReference type="GO" id="GO:0140359">
    <property type="term" value="F:ABC-type transporter activity"/>
    <property type="evidence" value="ECO:0007669"/>
    <property type="project" value="UniProtKB-ARBA"/>
</dbReference>
<dbReference type="RefSeq" id="WP_119015485.1">
    <property type="nucleotide sequence ID" value="NZ_QXEV01000002.1"/>
</dbReference>
<dbReference type="Gene3D" id="3.40.50.300">
    <property type="entry name" value="P-loop containing nucleotide triphosphate hydrolases"/>
    <property type="match status" value="1"/>
</dbReference>
<dbReference type="PROSITE" id="PS50893">
    <property type="entry name" value="ABC_TRANSPORTER_2"/>
    <property type="match status" value="1"/>
</dbReference>
<dbReference type="Pfam" id="PF08402">
    <property type="entry name" value="TOBE_2"/>
    <property type="match status" value="1"/>
</dbReference>
<sequence length="514" mass="58200">MEKETNYIIELNNVFKMYENSEFYAVENFNLKVKKGEFVTFLGPSGCGKTTTLRMIAGFELPTSGEILLNGRDISLLPPHKRPINTVFQRYALFQHLNVYDNIAFGLKLKKIPCEVLDKDGNKVLDKNGNPKIKYKHLDKQVIHEKVSNALKIVDLEGFEKRPISTLSGGQQQRIAIARAIVNEPEILLLDEPLGALDLKMRKEMQLELKAMHKQLGITFIYVTHDQEEALTMSDTIVVMNDGNIQQIGDPKGIYDEPINSFVADFIGESSIYTGTMAKDNKVRFLGAYFDADPVDFGKFQVNEKVDVVIRPEDVILSEGGKGTIDGVIASRIFKGMHYEYIVMIGKNELIVQSTKYLEEGITVGLSVDPVNIQIMKKPYTSNFYDGFITKNHQIEFANADFDFDITSLFPNSSFNENDELVDENGRVIHYENMAINVEVPFEAIQISDDLDASEIKGNIISMIYLGDHYEIIVRTPEEEDFMLNSEWLWNEEDTVSVIIDKSQIKVSLKGGNK</sequence>
<dbReference type="GO" id="GO:0043190">
    <property type="term" value="C:ATP-binding cassette (ABC) transporter complex"/>
    <property type="evidence" value="ECO:0007669"/>
    <property type="project" value="InterPro"/>
</dbReference>
<dbReference type="PANTHER" id="PTHR42781:SF4">
    <property type="entry name" value="SPERMIDINE_PUTRESCINE IMPORT ATP-BINDING PROTEIN POTA"/>
    <property type="match status" value="1"/>
</dbReference>
<dbReference type="PANTHER" id="PTHR42781">
    <property type="entry name" value="SPERMIDINE/PUTRESCINE IMPORT ATP-BINDING PROTEIN POTA"/>
    <property type="match status" value="1"/>
</dbReference>
<gene>
    <name evidence="5" type="ORF">EI71_00316</name>
</gene>
<dbReference type="SUPFAM" id="SSF50331">
    <property type="entry name" value="MOP-like"/>
    <property type="match status" value="2"/>
</dbReference>
<keyword evidence="3 5" id="KW-0067">ATP-binding</keyword>
<evidence type="ECO:0000256" key="2">
    <source>
        <dbReference type="ARBA" id="ARBA00022741"/>
    </source>
</evidence>
<keyword evidence="2" id="KW-0547">Nucleotide-binding</keyword>
<dbReference type="SUPFAM" id="SSF52540">
    <property type="entry name" value="P-loop containing nucleoside triphosphate hydrolases"/>
    <property type="match status" value="1"/>
</dbReference>
<dbReference type="Pfam" id="PF00005">
    <property type="entry name" value="ABC_tran"/>
    <property type="match status" value="1"/>
</dbReference>
<dbReference type="InterPro" id="IPR003439">
    <property type="entry name" value="ABC_transporter-like_ATP-bd"/>
</dbReference>
<dbReference type="FunFam" id="3.40.50.300:FF:000042">
    <property type="entry name" value="Maltose/maltodextrin ABC transporter, ATP-binding protein"/>
    <property type="match status" value="1"/>
</dbReference>
<dbReference type="InterPro" id="IPR008995">
    <property type="entry name" value="Mo/tungstate-bd_C_term_dom"/>
</dbReference>
<evidence type="ECO:0000313" key="6">
    <source>
        <dbReference type="Proteomes" id="UP000266506"/>
    </source>
</evidence>
<dbReference type="EMBL" id="QXEV01000002">
    <property type="protein sequence ID" value="RIA78364.1"/>
    <property type="molecule type" value="Genomic_DNA"/>
</dbReference>
<protein>
    <submittedName>
        <fullName evidence="5">Spermidine/putrescine transport system ATP-binding protein</fullName>
    </submittedName>
</protein>
<reference evidence="5 6" key="1">
    <citation type="submission" date="2018-08" db="EMBL/GenBank/DDBJ databases">
        <title>Genomic Encyclopedia of Archaeal and Bacterial Type Strains, Phase II (KMG-II): from individual species to whole genera.</title>
        <authorList>
            <person name="Goeker M."/>
        </authorList>
    </citation>
    <scope>NUCLEOTIDE SEQUENCE [LARGE SCALE GENOMIC DNA]</scope>
    <source>
        <strain evidence="5 6">ATCC 27112</strain>
    </source>
</reference>
<accession>A0A397S7S2</accession>
<dbReference type="OrthoDB" id="9802264at2"/>
<evidence type="ECO:0000256" key="1">
    <source>
        <dbReference type="ARBA" id="ARBA00022448"/>
    </source>
</evidence>
<dbReference type="SMART" id="SM00382">
    <property type="entry name" value="AAA"/>
    <property type="match status" value="1"/>
</dbReference>
<dbReference type="PROSITE" id="PS00211">
    <property type="entry name" value="ABC_TRANSPORTER_1"/>
    <property type="match status" value="1"/>
</dbReference>
<keyword evidence="1" id="KW-0813">Transport</keyword>
<comment type="caution">
    <text evidence="5">The sequence shown here is derived from an EMBL/GenBank/DDBJ whole genome shotgun (WGS) entry which is preliminary data.</text>
</comment>
<dbReference type="InterPro" id="IPR017871">
    <property type="entry name" value="ABC_transporter-like_CS"/>
</dbReference>
<dbReference type="GO" id="GO:0005524">
    <property type="term" value="F:ATP binding"/>
    <property type="evidence" value="ECO:0007669"/>
    <property type="project" value="UniProtKB-KW"/>
</dbReference>
<keyword evidence="6" id="KW-1185">Reference proteome</keyword>
<dbReference type="InterPro" id="IPR003593">
    <property type="entry name" value="AAA+_ATPase"/>
</dbReference>
<dbReference type="InterPro" id="IPR050093">
    <property type="entry name" value="ABC_SmlMolc_Importer"/>
</dbReference>
<organism evidence="5 6">
    <name type="scientific">Anaeroplasma bactoclasticum</name>
    <dbReference type="NCBI Taxonomy" id="2088"/>
    <lineage>
        <taxon>Bacteria</taxon>
        <taxon>Bacillati</taxon>
        <taxon>Mycoplasmatota</taxon>
        <taxon>Mollicutes</taxon>
        <taxon>Anaeroplasmatales</taxon>
        <taxon>Anaeroplasmataceae</taxon>
        <taxon>Anaeroplasma</taxon>
    </lineage>
</organism>
<feature type="domain" description="ABC transporter" evidence="4">
    <location>
        <begin position="9"/>
        <end position="267"/>
    </location>
</feature>
<dbReference type="GO" id="GO:0016887">
    <property type="term" value="F:ATP hydrolysis activity"/>
    <property type="evidence" value="ECO:0007669"/>
    <property type="project" value="InterPro"/>
</dbReference>
<name>A0A397S7S2_9MOLU</name>